<evidence type="ECO:0000313" key="1">
    <source>
        <dbReference type="EMBL" id="MEU2267162.1"/>
    </source>
</evidence>
<dbReference type="RefSeq" id="WP_359788034.1">
    <property type="nucleotide sequence ID" value="NZ_JBEYBN010000013.1"/>
</dbReference>
<protein>
    <submittedName>
        <fullName evidence="1">Uncharacterized protein</fullName>
    </submittedName>
</protein>
<proteinExistence type="predicted"/>
<name>A0ABV2XT35_9ACTN</name>
<keyword evidence="2" id="KW-1185">Reference proteome</keyword>
<accession>A0ABV2XT35</accession>
<sequence length="179" mass="20196">MELVEEKVVIPRTYQDRWETPEGQTSEAGMFVKVHKHKGVHPIVSNPAFSNDTRLIHFAYDRINNVGHIHLNAGELEAAFPDVSRPTLYRTLKKLRENGFLAPDSTKLFLIVPTEIASQGLKRGQKCPKDCDGKFWSTNLGGWVDPQDMNRTGIGDADWAAGVRNKVDRNRRSEGVSHF</sequence>
<dbReference type="EMBL" id="JBEYBN010000013">
    <property type="protein sequence ID" value="MEU2267162.1"/>
    <property type="molecule type" value="Genomic_DNA"/>
</dbReference>
<reference evidence="1 2" key="1">
    <citation type="submission" date="2024-06" db="EMBL/GenBank/DDBJ databases">
        <title>The Natural Products Discovery Center: Release of the First 8490 Sequenced Strains for Exploring Actinobacteria Biosynthetic Diversity.</title>
        <authorList>
            <person name="Kalkreuter E."/>
            <person name="Kautsar S.A."/>
            <person name="Yang D."/>
            <person name="Bader C.D."/>
            <person name="Teijaro C.N."/>
            <person name="Fluegel L."/>
            <person name="Davis C.M."/>
            <person name="Simpson J.R."/>
            <person name="Lauterbach L."/>
            <person name="Steele A.D."/>
            <person name="Gui C."/>
            <person name="Meng S."/>
            <person name="Li G."/>
            <person name="Viehrig K."/>
            <person name="Ye F."/>
            <person name="Su P."/>
            <person name="Kiefer A.F."/>
            <person name="Nichols A."/>
            <person name="Cepeda A.J."/>
            <person name="Yan W."/>
            <person name="Fan B."/>
            <person name="Jiang Y."/>
            <person name="Adhikari A."/>
            <person name="Zheng C.-J."/>
            <person name="Schuster L."/>
            <person name="Cowan T.M."/>
            <person name="Smanski M.J."/>
            <person name="Chevrette M.G."/>
            <person name="De Carvalho L.P.S."/>
            <person name="Shen B."/>
        </authorList>
    </citation>
    <scope>NUCLEOTIDE SEQUENCE [LARGE SCALE GENOMIC DNA]</scope>
    <source>
        <strain evidence="1 2">NPDC019583</strain>
    </source>
</reference>
<organism evidence="1 2">
    <name type="scientific">Streptomyces olindensis</name>
    <dbReference type="NCBI Taxonomy" id="358823"/>
    <lineage>
        <taxon>Bacteria</taxon>
        <taxon>Bacillati</taxon>
        <taxon>Actinomycetota</taxon>
        <taxon>Actinomycetes</taxon>
        <taxon>Kitasatosporales</taxon>
        <taxon>Streptomycetaceae</taxon>
        <taxon>Streptomyces</taxon>
    </lineage>
</organism>
<comment type="caution">
    <text evidence="1">The sequence shown here is derived from an EMBL/GenBank/DDBJ whole genome shotgun (WGS) entry which is preliminary data.</text>
</comment>
<gene>
    <name evidence="1" type="ORF">ABZ568_12225</name>
</gene>
<evidence type="ECO:0000313" key="2">
    <source>
        <dbReference type="Proteomes" id="UP001550603"/>
    </source>
</evidence>
<dbReference type="Proteomes" id="UP001550603">
    <property type="component" value="Unassembled WGS sequence"/>
</dbReference>